<feature type="coiled-coil region" evidence="1">
    <location>
        <begin position="332"/>
        <end position="359"/>
    </location>
</feature>
<protein>
    <submittedName>
        <fullName evidence="3">Sll1884 protein</fullName>
    </submittedName>
</protein>
<feature type="region of interest" description="Disordered" evidence="2">
    <location>
        <begin position="256"/>
        <end position="287"/>
    </location>
</feature>
<dbReference type="Proteomes" id="UP000001425">
    <property type="component" value="Chromosome"/>
</dbReference>
<evidence type="ECO:0000313" key="4">
    <source>
        <dbReference type="Proteomes" id="UP000001425"/>
    </source>
</evidence>
<dbReference type="EnsemblBacteria" id="BAA18207">
    <property type="protein sequence ID" value="BAA18207"/>
    <property type="gene ID" value="BAA18207"/>
</dbReference>
<dbReference type="AlphaFoldDB" id="P74121"/>
<dbReference type="IntAct" id="P74121">
    <property type="interactions" value="1"/>
</dbReference>
<reference evidence="3 4" key="1">
    <citation type="journal article" date="1995" name="DNA Res.">
        <title>Sequence analysis of the genome of the unicellular cyanobacterium Synechocystis sp. strain PCC6803. I. Sequence features in the 1 Mb region from map positions 64% to 92% of the genome.</title>
        <authorList>
            <person name="Kaneko T."/>
            <person name="Tanaka A."/>
            <person name="Sato S."/>
            <person name="Kotani H."/>
            <person name="Sazuka T."/>
            <person name="Miyajima N."/>
            <person name="Sugiura M."/>
            <person name="Tabata S."/>
        </authorList>
    </citation>
    <scope>NUCLEOTIDE SEQUENCE [LARGE SCALE GENOMIC DNA]</scope>
    <source>
        <strain evidence="4">ATCC 27184 / PCC 6803 / Kazusa</strain>
    </source>
</reference>
<keyword evidence="4" id="KW-1185">Reference proteome</keyword>
<dbReference type="STRING" id="1148.gene:10499080"/>
<dbReference type="PaxDb" id="1148-1653292"/>
<proteinExistence type="predicted"/>
<evidence type="ECO:0000313" key="3">
    <source>
        <dbReference type="EMBL" id="BAA18207.1"/>
    </source>
</evidence>
<sequence length="374" mass="42864">MPMTRSIPKIREQLTQIENQTAILGHHFAATYDQYAQRLGQILQQQGVYAVYQICTQIYPDAFLQLDYNPRHKFQTQLRTAIAKFYEQLLANLEKEGIFLDSSRQEQIVEEPENTPEETEELILLGSDGEVPEEEKPEDSNIPDLQEIKDFLSQALQKEGLSLEMLLPQGMGSTEAKVPTVIKTPEDLQKWHLQVEKVLHRSVVALSMNINRLLTASKIIPPNLPLHILEMALQSEDDRLAPNREKMPHVVNLLIEKAQKPESDNVSPPPTDQGEDDTENDDDDDEDLSPEALEELIHRSKRGQISRLTALNLRLKDLEFADVNLGLIRKQIHTYLKDLNKLEKQYRQLERQQVTAKAELAWRSTWQNQDNGGA</sequence>
<accession>P74121</accession>
<organism evidence="3 4">
    <name type="scientific">Synechocystis sp. (strain ATCC 27184 / PCC 6803 / Kazusa)</name>
    <dbReference type="NCBI Taxonomy" id="1111708"/>
    <lineage>
        <taxon>Bacteria</taxon>
        <taxon>Bacillati</taxon>
        <taxon>Cyanobacteriota</taxon>
        <taxon>Cyanophyceae</taxon>
        <taxon>Synechococcales</taxon>
        <taxon>Merismopediaceae</taxon>
        <taxon>Synechocystis</taxon>
    </lineage>
</organism>
<dbReference type="PIR" id="S75646">
    <property type="entry name" value="S75646"/>
</dbReference>
<gene>
    <name evidence="3" type="ordered locus">sll1884</name>
</gene>
<evidence type="ECO:0000256" key="2">
    <source>
        <dbReference type="SAM" id="MobiDB-lite"/>
    </source>
</evidence>
<reference evidence="3 4" key="2">
    <citation type="journal article" date="1996" name="DNA Res.">
        <title>Sequence analysis of the genome of the unicellular cyanobacterium Synechocystis sp. strain PCC6803. II. Sequence determination of the entire genome and assignment of potential protein-coding regions.</title>
        <authorList>
            <person name="Kaneko T."/>
            <person name="Sato S."/>
            <person name="Kotani H."/>
            <person name="Tanaka A."/>
            <person name="Asamizu E."/>
            <person name="Nakamura Y."/>
            <person name="Miyajima N."/>
            <person name="Hirosawa M."/>
            <person name="Sugiura M."/>
            <person name="Sasamoto S."/>
            <person name="Kimura T."/>
            <person name="Hosouchi T."/>
            <person name="Matsuno A."/>
            <person name="Muraki A."/>
            <person name="Nakazaki N."/>
            <person name="Naruo K."/>
            <person name="Okumura S."/>
            <person name="Shimpo S."/>
            <person name="Takeuchi C."/>
            <person name="Wada T."/>
            <person name="Watanabe A."/>
            <person name="Yamada M."/>
            <person name="Yasuda M."/>
            <person name="Tabata S."/>
        </authorList>
    </citation>
    <scope>NUCLEOTIDE SEQUENCE [LARGE SCALE GENOMIC DNA]</scope>
    <source>
        <strain evidence="4">ATCC 27184 / PCC 6803 / Kazusa</strain>
    </source>
</reference>
<dbReference type="KEGG" id="syn:sll1884"/>
<feature type="compositionally biased region" description="Acidic residues" evidence="2">
    <location>
        <begin position="273"/>
        <end position="287"/>
    </location>
</feature>
<evidence type="ECO:0000256" key="1">
    <source>
        <dbReference type="SAM" id="Coils"/>
    </source>
</evidence>
<dbReference type="EMBL" id="BA000022">
    <property type="protein sequence ID" value="BAA18207.1"/>
    <property type="molecule type" value="Genomic_DNA"/>
</dbReference>
<name>P74121_SYNY3</name>
<dbReference type="InParanoid" id="P74121"/>
<dbReference type="eggNOG" id="ENOG502ZCG7">
    <property type="taxonomic scope" value="Bacteria"/>
</dbReference>
<keyword evidence="1" id="KW-0175">Coiled coil</keyword>